<gene>
    <name evidence="2" type="ORF">XENOCAPTIV_023883</name>
</gene>
<evidence type="ECO:0000313" key="2">
    <source>
        <dbReference type="EMBL" id="MEQ2193105.1"/>
    </source>
</evidence>
<reference evidence="2 3" key="1">
    <citation type="submission" date="2021-06" db="EMBL/GenBank/DDBJ databases">
        <authorList>
            <person name="Palmer J.M."/>
        </authorList>
    </citation>
    <scope>NUCLEOTIDE SEQUENCE [LARGE SCALE GENOMIC DNA]</scope>
    <source>
        <strain evidence="2 3">XC_2019</strain>
        <tissue evidence="2">Muscle</tissue>
    </source>
</reference>
<evidence type="ECO:0000313" key="3">
    <source>
        <dbReference type="Proteomes" id="UP001434883"/>
    </source>
</evidence>
<evidence type="ECO:0000256" key="1">
    <source>
        <dbReference type="SAM" id="Phobius"/>
    </source>
</evidence>
<dbReference type="EMBL" id="JAHRIN010005490">
    <property type="protein sequence ID" value="MEQ2193105.1"/>
    <property type="molecule type" value="Genomic_DNA"/>
</dbReference>
<accession>A0ABV0QBB5</accession>
<comment type="caution">
    <text evidence="2">The sequence shown here is derived from an EMBL/GenBank/DDBJ whole genome shotgun (WGS) entry which is preliminary data.</text>
</comment>
<keyword evidence="1" id="KW-1133">Transmembrane helix</keyword>
<keyword evidence="1" id="KW-0472">Membrane</keyword>
<organism evidence="2 3">
    <name type="scientific">Xenoophorus captivus</name>
    <dbReference type="NCBI Taxonomy" id="1517983"/>
    <lineage>
        <taxon>Eukaryota</taxon>
        <taxon>Metazoa</taxon>
        <taxon>Chordata</taxon>
        <taxon>Craniata</taxon>
        <taxon>Vertebrata</taxon>
        <taxon>Euteleostomi</taxon>
        <taxon>Actinopterygii</taxon>
        <taxon>Neopterygii</taxon>
        <taxon>Teleostei</taxon>
        <taxon>Neoteleostei</taxon>
        <taxon>Acanthomorphata</taxon>
        <taxon>Ovalentaria</taxon>
        <taxon>Atherinomorphae</taxon>
        <taxon>Cyprinodontiformes</taxon>
        <taxon>Goodeidae</taxon>
        <taxon>Xenoophorus</taxon>
    </lineage>
</organism>
<keyword evidence="1" id="KW-0812">Transmembrane</keyword>
<name>A0ABV0QBB5_9TELE</name>
<keyword evidence="3" id="KW-1185">Reference proteome</keyword>
<sequence>MHKLLNIKDKKCALSAQCADEPRESLQREKLRLQSTKNQHSSFLVIVMTFLFDYVLEKGNRQGKKMCHLILYIFISLYYLLFISGISFYTFMTFRDPFIKLIQ</sequence>
<protein>
    <submittedName>
        <fullName evidence="2">Uncharacterized protein</fullName>
    </submittedName>
</protein>
<proteinExistence type="predicted"/>
<feature type="transmembrane region" description="Helical" evidence="1">
    <location>
        <begin position="69"/>
        <end position="91"/>
    </location>
</feature>
<dbReference type="Proteomes" id="UP001434883">
    <property type="component" value="Unassembled WGS sequence"/>
</dbReference>